<keyword evidence="3" id="KW-0804">Transcription</keyword>
<sequence>MVENFQRTQISADKNFLFFNVDGETMENSNSADSETPSLQINIEEIDNYEQPMKRLRIEVNEASALDEMEAELERQLDAKAEKRNLTVTNVKNIIKHVISNEHVLAMVQKKLCNSDEGAIFEPKLTRAKAKELAKAQPNMPWAMTSAPLSEVQALIEQDLSEDSSDEEYHPEPEHQSEDDGEGTGTISDIDSQPTTPATIIDNITSVPEPSPVEEQYDSEGIFKIPGIPHVPTEEESIGQRTRSKLSLSETPLEHLEQQLVPPDITTDMYDWDCEKDEDWDNFLKGLFQTVPQEPNVDDDPEADPEYNILEDHELELFLDDKEELRRDKAVIIPHKELKDLIAELFEFEDMFTKKQCEMRKKKKGLDNLINLQNSSTNNSIVTSLPELSEPELPNIISSDVRHLIAIQFQQHIQLMTQHFLMSYQHPHFHSHAQTCKDNLESIKCLCTGENSAFVVKNLDDALDLVNDWETRLQDEKFNAEYVDMLNAIGIEGELERRRRRKAMPKFHPELKKLMLESKALMYPALLPHSHFRNKSTEKLRIPYFPSEMNLLALGLDEFKDFCKNRSRACSNIKVLLTDVSYMISKYLIPCRSTQAIYEHICNSRKSTKDNPIKRYFMTGTVPARIHCIILDPEAIAPQNQPIYLLPDLWQEYLIELKQNELNDKLAKSIISTFSESMTDTSIDINLRTPIVNMLLNKSNAQQKKDDEKSVSEDDTNNTEVTSDSSSSVQLRKTTPRLAKIRSAQNMKLMTQISGPKNVSGCLSVKSRNKEESARTSKEPGGSTKGDNEDEIAELMLASTTIKKDTANRKKAKQARESENIKRMLEADNEIGQEERATKFAASYMQKLHITLESSNPEILRAVIKLYLEYSEKVEKLNEQKNNSMNSNIPKEKPKIIEDDYDRLAINLYKDISELLRDYPEIATDFLLFLKPHQAAMIDKSVEHTMLQKMNDFINATQVYFAKQPSRMVKVMQAITQLAADKDVTLEKIHATMDPVLKGHPLVMDMFQQILPDGKPPECLFAASLFENLTCPVLQHDKQKIYTEESAELYENIELSTPTTQDDPYGGDNFRYLNGRVYLQTSEGLRPAKVTFPGDNEDKLENIARVSLKTTDRLMPMPSTSRRRKSSKNDMSPEESNQKHCSLKTSPVKDNSDENDRVTTKSKRGAKSPPKSVDQRRHSKSSEISGNSVASTLGCTEVTSPLKSKRERRAERREAKAESKNLLLDMNKSNGNLSPIHSDHEELMNKDTNRCDNIDDQNKLIDSSDSELNISAETMDISSVKSDSDTTIDMESPSNNKLWTRQEDTLLLENIQKDYSESTFITVSEILGNRTVQQVKERCQTLLALIEKMNGCCWRTNLEVCCAKLFTSQKFIVQI</sequence>
<dbReference type="Gene3D" id="1.10.10.60">
    <property type="entry name" value="Homeodomain-like"/>
    <property type="match status" value="1"/>
</dbReference>
<feature type="compositionally biased region" description="Basic and acidic residues" evidence="6">
    <location>
        <begin position="1208"/>
        <end position="1219"/>
    </location>
</feature>
<feature type="compositionally biased region" description="Basic and acidic residues" evidence="6">
    <location>
        <begin position="768"/>
        <end position="778"/>
    </location>
</feature>
<keyword evidence="8" id="KW-1185">Reference proteome</keyword>
<comment type="caution">
    <text evidence="7">The sequence shown here is derived from an EMBL/GenBank/DDBJ whole genome shotgun (WGS) entry which is preliminary data.</text>
</comment>
<feature type="compositionally biased region" description="Basic and acidic residues" evidence="6">
    <location>
        <begin position="167"/>
        <end position="178"/>
    </location>
</feature>
<dbReference type="SUPFAM" id="SSF46689">
    <property type="entry name" value="Homeodomain-like"/>
    <property type="match status" value="1"/>
</dbReference>
<feature type="region of interest" description="Disordered" evidence="6">
    <location>
        <begin position="698"/>
        <end position="737"/>
    </location>
</feature>
<dbReference type="PANTHER" id="PTHR16088">
    <property type="entry name" value="YY1 ASSOCIATED PROTEIN-RELATED"/>
    <property type="match status" value="1"/>
</dbReference>
<feature type="coiled-coil region" evidence="5">
    <location>
        <begin position="860"/>
        <end position="887"/>
    </location>
</feature>
<evidence type="ECO:0000256" key="3">
    <source>
        <dbReference type="ARBA" id="ARBA00023163"/>
    </source>
</evidence>
<dbReference type="EMBL" id="JAQQBR010000001">
    <property type="protein sequence ID" value="KAK0181967.1"/>
    <property type="molecule type" value="Genomic_DNA"/>
</dbReference>
<dbReference type="InterPro" id="IPR052435">
    <property type="entry name" value="YY1-Transcr_Regul"/>
</dbReference>
<evidence type="ECO:0000256" key="1">
    <source>
        <dbReference type="ARBA" id="ARBA00004123"/>
    </source>
</evidence>
<evidence type="ECO:0000313" key="7">
    <source>
        <dbReference type="EMBL" id="KAK0181967.1"/>
    </source>
</evidence>
<dbReference type="Proteomes" id="UP001168972">
    <property type="component" value="Unassembled WGS sequence"/>
</dbReference>
<dbReference type="GO" id="GO:0003712">
    <property type="term" value="F:transcription coregulator activity"/>
    <property type="evidence" value="ECO:0007669"/>
    <property type="project" value="TreeGrafter"/>
</dbReference>
<accession>A0AA39G5K1</accession>
<dbReference type="InterPro" id="IPR009057">
    <property type="entry name" value="Homeodomain-like_sf"/>
</dbReference>
<keyword evidence="2" id="KW-0805">Transcription regulation</keyword>
<dbReference type="GO" id="GO:0005634">
    <property type="term" value="C:nucleus"/>
    <property type="evidence" value="ECO:0007669"/>
    <property type="project" value="UniProtKB-SubCell"/>
</dbReference>
<evidence type="ECO:0000256" key="2">
    <source>
        <dbReference type="ARBA" id="ARBA00023015"/>
    </source>
</evidence>
<feature type="region of interest" description="Disordered" evidence="6">
    <location>
        <begin position="750"/>
        <end position="788"/>
    </location>
</feature>
<feature type="compositionally biased region" description="Polar residues" evidence="6">
    <location>
        <begin position="1182"/>
        <end position="1202"/>
    </location>
</feature>
<feature type="compositionally biased region" description="Polar residues" evidence="6">
    <location>
        <begin position="1139"/>
        <end position="1149"/>
    </location>
</feature>
<evidence type="ECO:0000313" key="8">
    <source>
        <dbReference type="Proteomes" id="UP001168972"/>
    </source>
</evidence>
<protein>
    <recommendedName>
        <fullName evidence="9">GON-4-like protein</fullName>
    </recommendedName>
</protein>
<feature type="compositionally biased region" description="Polar residues" evidence="6">
    <location>
        <begin position="718"/>
        <end position="733"/>
    </location>
</feature>
<dbReference type="Pfam" id="PF21227">
    <property type="entry name" value="Myb_DNA-binding_7"/>
    <property type="match status" value="1"/>
</dbReference>
<feature type="compositionally biased region" description="Polar residues" evidence="6">
    <location>
        <begin position="185"/>
        <end position="208"/>
    </location>
</feature>
<reference evidence="7" key="2">
    <citation type="submission" date="2023-03" db="EMBL/GenBank/DDBJ databases">
        <authorList>
            <person name="Inwood S.N."/>
            <person name="Skelly J.G."/>
            <person name="Guhlin J."/>
            <person name="Harrop T.W.R."/>
            <person name="Goldson S.G."/>
            <person name="Dearden P.K."/>
        </authorList>
    </citation>
    <scope>NUCLEOTIDE SEQUENCE</scope>
    <source>
        <strain evidence="7">Lincoln</strain>
        <tissue evidence="7">Whole body</tissue>
    </source>
</reference>
<reference evidence="7" key="1">
    <citation type="journal article" date="2023" name="bioRxiv">
        <title>Scaffold-level genome assemblies of two parasitoid biocontrol wasps reveal the parthenogenesis mechanism and an associated novel virus.</title>
        <authorList>
            <person name="Inwood S."/>
            <person name="Skelly J."/>
            <person name="Guhlin J."/>
            <person name="Harrop T."/>
            <person name="Goldson S."/>
            <person name="Dearden P."/>
        </authorList>
    </citation>
    <scope>NUCLEOTIDE SEQUENCE</scope>
    <source>
        <strain evidence="7">Lincoln</strain>
        <tissue evidence="7">Whole body</tissue>
    </source>
</reference>
<evidence type="ECO:0000256" key="5">
    <source>
        <dbReference type="SAM" id="Coils"/>
    </source>
</evidence>
<proteinExistence type="predicted"/>
<evidence type="ECO:0000256" key="6">
    <source>
        <dbReference type="SAM" id="MobiDB-lite"/>
    </source>
</evidence>
<feature type="compositionally biased region" description="Basic and acidic residues" evidence="6">
    <location>
        <begin position="703"/>
        <end position="712"/>
    </location>
</feature>
<name>A0AA39G5K1_MICHY</name>
<keyword evidence="5" id="KW-0175">Coiled coil</keyword>
<comment type="subcellular location">
    <subcellularLocation>
        <location evidence="1">Nucleus</location>
    </subcellularLocation>
</comment>
<evidence type="ECO:0008006" key="9">
    <source>
        <dbReference type="Google" id="ProtNLM"/>
    </source>
</evidence>
<evidence type="ECO:0000256" key="4">
    <source>
        <dbReference type="ARBA" id="ARBA00023242"/>
    </source>
</evidence>
<feature type="compositionally biased region" description="Basic and acidic residues" evidence="6">
    <location>
        <begin position="1150"/>
        <end position="1159"/>
    </location>
</feature>
<gene>
    <name evidence="7" type="ORF">PV327_000144</name>
</gene>
<feature type="region of interest" description="Disordered" evidence="6">
    <location>
        <begin position="1106"/>
        <end position="1220"/>
    </location>
</feature>
<feature type="region of interest" description="Disordered" evidence="6">
    <location>
        <begin position="159"/>
        <end position="214"/>
    </location>
</feature>
<keyword evidence="4" id="KW-0539">Nucleus</keyword>
<dbReference type="GO" id="GO:0006355">
    <property type="term" value="P:regulation of DNA-templated transcription"/>
    <property type="evidence" value="ECO:0007669"/>
    <property type="project" value="TreeGrafter"/>
</dbReference>
<dbReference type="PANTHER" id="PTHR16088:SF3">
    <property type="entry name" value="GON-4-LIKE PROTEIN"/>
    <property type="match status" value="1"/>
</dbReference>
<organism evidence="7 8">
    <name type="scientific">Microctonus hyperodae</name>
    <name type="common">Parasitoid wasp</name>
    <dbReference type="NCBI Taxonomy" id="165561"/>
    <lineage>
        <taxon>Eukaryota</taxon>
        <taxon>Metazoa</taxon>
        <taxon>Ecdysozoa</taxon>
        <taxon>Arthropoda</taxon>
        <taxon>Hexapoda</taxon>
        <taxon>Insecta</taxon>
        <taxon>Pterygota</taxon>
        <taxon>Neoptera</taxon>
        <taxon>Endopterygota</taxon>
        <taxon>Hymenoptera</taxon>
        <taxon>Apocrita</taxon>
        <taxon>Ichneumonoidea</taxon>
        <taxon>Braconidae</taxon>
        <taxon>Euphorinae</taxon>
        <taxon>Microctonus</taxon>
    </lineage>
</organism>